<gene>
    <name evidence="2" type="ORF">PABY_14890</name>
</gene>
<reference evidence="2 3" key="1">
    <citation type="submission" date="2023-09" db="EMBL/GenBank/DDBJ databases">
        <title>Pyrofollis japonicus gen. nov. sp. nov., a novel member of the family Pyrodictiaceae isolated from the Iheya North hydrothermal field.</title>
        <authorList>
            <person name="Miyazaki U."/>
            <person name="Sanari M."/>
            <person name="Tame A."/>
            <person name="Kitajima M."/>
            <person name="Okamoto A."/>
            <person name="Sawayama S."/>
            <person name="Miyazaki J."/>
            <person name="Takai K."/>
            <person name="Nakagawa S."/>
        </authorList>
    </citation>
    <scope>NUCLEOTIDE SEQUENCE [LARGE SCALE GENOMIC DNA]</scope>
    <source>
        <strain evidence="2 3">AV2</strain>
    </source>
</reference>
<keyword evidence="3" id="KW-1185">Reference proteome</keyword>
<dbReference type="RefSeq" id="WP_338248747.1">
    <property type="nucleotide sequence ID" value="NZ_AP028907.1"/>
</dbReference>
<evidence type="ECO:0000313" key="2">
    <source>
        <dbReference type="EMBL" id="BES81922.1"/>
    </source>
</evidence>
<feature type="coiled-coil region" evidence="1">
    <location>
        <begin position="212"/>
        <end position="288"/>
    </location>
</feature>
<dbReference type="GeneID" id="89289500"/>
<name>A0ABM8IWJ3_9CREN</name>
<evidence type="ECO:0008006" key="4">
    <source>
        <dbReference type="Google" id="ProtNLM"/>
    </source>
</evidence>
<evidence type="ECO:0000256" key="1">
    <source>
        <dbReference type="SAM" id="Coils"/>
    </source>
</evidence>
<organism evidence="2 3">
    <name type="scientific">Pyrodictium abyssi</name>
    <dbReference type="NCBI Taxonomy" id="54256"/>
    <lineage>
        <taxon>Archaea</taxon>
        <taxon>Thermoproteota</taxon>
        <taxon>Thermoprotei</taxon>
        <taxon>Desulfurococcales</taxon>
        <taxon>Pyrodictiaceae</taxon>
        <taxon>Pyrodictium</taxon>
    </lineage>
</organism>
<dbReference type="EMBL" id="AP028907">
    <property type="protein sequence ID" value="BES81922.1"/>
    <property type="molecule type" value="Genomic_DNA"/>
</dbReference>
<dbReference type="Gene3D" id="2.60.40.1120">
    <property type="entry name" value="Carboxypeptidase-like, regulatory domain"/>
    <property type="match status" value="1"/>
</dbReference>
<dbReference type="Gene3D" id="1.20.5.340">
    <property type="match status" value="1"/>
</dbReference>
<evidence type="ECO:0000313" key="3">
    <source>
        <dbReference type="Proteomes" id="UP001341135"/>
    </source>
</evidence>
<dbReference type="InterPro" id="IPR013784">
    <property type="entry name" value="Carb-bd-like_fold"/>
</dbReference>
<sequence>MRHIGTRTLPLYVLALALFSAAAIAASFTIVLDKSVYEYGDTVKIRVNGTLPCDIATLRVLSPIGEPVKVMLVTADDAAKGISIPIPSIPTGGWVAGNYRVEIVCGAASASATFTLKSKPLPPPPKLPTVYVTVVEKGTGLPVPKAVVVAYDSKGNVLDVEETGKDGKATLTVREGTVKILVRAAGYYVAEANVDVGSSVSINIELERITKDTELEKRVSQLEAKVDLLSRTINDISARVDILAAKLSALQGELKNMVSKLADMENLLKDLECRVKALEEAVKDIIRKLWG</sequence>
<dbReference type="Proteomes" id="UP001341135">
    <property type="component" value="Chromosome"/>
</dbReference>
<accession>A0ABM8IWJ3</accession>
<dbReference type="SUPFAM" id="SSF49452">
    <property type="entry name" value="Starch-binding domain-like"/>
    <property type="match status" value="1"/>
</dbReference>
<dbReference type="SUPFAM" id="SSF57997">
    <property type="entry name" value="Tropomyosin"/>
    <property type="match status" value="1"/>
</dbReference>
<keyword evidence="1" id="KW-0175">Coiled coil</keyword>
<proteinExistence type="predicted"/>
<protein>
    <recommendedName>
        <fullName evidence="4">Carboxypeptidase regulatory-like domain-containing protein</fullName>
    </recommendedName>
</protein>